<evidence type="ECO:0000256" key="2">
    <source>
        <dbReference type="ARBA" id="ARBA00022989"/>
    </source>
</evidence>
<feature type="domain" description="Methyl-accepting transducer" evidence="7">
    <location>
        <begin position="290"/>
        <end position="533"/>
    </location>
</feature>
<sequence>MTDPVAGAPAPVVTVRRNRLLGWIADLRIGTKVLVAVGLVALMAGAIGLTALNRMSTMNDNSQVMHQSNVNLSRLGEIRARMADMYNYSVGSVIETSSAEARAALVERVQDSTDKVTDAFEAYEAGVSGLPGSQESLAAFEETWQEFRTMRDAVMFGAPLPAGVDAAAAVERLAASSTEINTIMDTLAEHERQVGTEMAADASDRYGSARIAVIVLLVGGLLLAVGAARLVTSMIVSRMRALSLTLAAMARGDLTRTAEVTSRDEVGQMAVAVNQANEAIREAVASMAASADTLAAGSGGLTEVSDRIAASAEEASAQAGRAAAAAGQVSQNVQTVAAGSEEMGASIQEIARNAGEGAKVASRAVAVASATNETVAKLGASSAEIGDVVKTITSIAEQTNLLALNATIEAARAGDAGKGFAVVAGEVKDLAQETAKATEDISKRVEAIQADTESAVAAIAEIAEIIERINDYQLTITSAVEEQTATTGEMNRSVAEAAQGSSGIASGIAVLAEAARVTAEGVGESRRAAAEMAGLSNRLHELVSRFRY</sequence>
<accession>A0ABP6NLJ4</accession>
<evidence type="ECO:0000256" key="6">
    <source>
        <dbReference type="SAM" id="Phobius"/>
    </source>
</evidence>
<keyword evidence="2 6" id="KW-1133">Transmembrane helix</keyword>
<dbReference type="Pfam" id="PF00672">
    <property type="entry name" value="HAMP"/>
    <property type="match status" value="1"/>
</dbReference>
<feature type="domain" description="HAMP" evidence="8">
    <location>
        <begin position="233"/>
        <end position="285"/>
    </location>
</feature>
<dbReference type="EMBL" id="BAAAUT010000044">
    <property type="protein sequence ID" value="GAA3152332.1"/>
    <property type="molecule type" value="Genomic_DNA"/>
</dbReference>
<comment type="caution">
    <text evidence="9">The sequence shown here is derived from an EMBL/GenBank/DDBJ whole genome shotgun (WGS) entry which is preliminary data.</text>
</comment>
<feature type="transmembrane region" description="Helical" evidence="6">
    <location>
        <begin position="33"/>
        <end position="52"/>
    </location>
</feature>
<dbReference type="CDD" id="cd06225">
    <property type="entry name" value="HAMP"/>
    <property type="match status" value="1"/>
</dbReference>
<dbReference type="SMART" id="SM00304">
    <property type="entry name" value="HAMP"/>
    <property type="match status" value="1"/>
</dbReference>
<keyword evidence="10" id="KW-1185">Reference proteome</keyword>
<keyword evidence="3 5" id="KW-0807">Transducer</keyword>
<feature type="transmembrane region" description="Helical" evidence="6">
    <location>
        <begin position="211"/>
        <end position="231"/>
    </location>
</feature>
<keyword evidence="1 6" id="KW-0812">Transmembrane</keyword>
<dbReference type="RefSeq" id="WP_344863381.1">
    <property type="nucleotide sequence ID" value="NZ_BAAAUT010000044.1"/>
</dbReference>
<dbReference type="PROSITE" id="PS50111">
    <property type="entry name" value="CHEMOTAXIS_TRANSDUC_2"/>
    <property type="match status" value="1"/>
</dbReference>
<evidence type="ECO:0000256" key="1">
    <source>
        <dbReference type="ARBA" id="ARBA00022692"/>
    </source>
</evidence>
<keyword evidence="6" id="KW-0472">Membrane</keyword>
<dbReference type="PROSITE" id="PS50885">
    <property type="entry name" value="HAMP"/>
    <property type="match status" value="1"/>
</dbReference>
<organism evidence="9 10">
    <name type="scientific">Planomonospora alba</name>
    <dbReference type="NCBI Taxonomy" id="161354"/>
    <lineage>
        <taxon>Bacteria</taxon>
        <taxon>Bacillati</taxon>
        <taxon>Actinomycetota</taxon>
        <taxon>Actinomycetes</taxon>
        <taxon>Streptosporangiales</taxon>
        <taxon>Streptosporangiaceae</taxon>
        <taxon>Planomonospora</taxon>
    </lineage>
</organism>
<dbReference type="PANTHER" id="PTHR32089">
    <property type="entry name" value="METHYL-ACCEPTING CHEMOTAXIS PROTEIN MCPB"/>
    <property type="match status" value="1"/>
</dbReference>
<dbReference type="InterPro" id="IPR024478">
    <property type="entry name" value="HlyB_4HB_MCP"/>
</dbReference>
<dbReference type="Pfam" id="PF12729">
    <property type="entry name" value="4HB_MCP_1"/>
    <property type="match status" value="1"/>
</dbReference>
<evidence type="ECO:0000259" key="7">
    <source>
        <dbReference type="PROSITE" id="PS50111"/>
    </source>
</evidence>
<dbReference type="SMART" id="SM00283">
    <property type="entry name" value="MA"/>
    <property type="match status" value="1"/>
</dbReference>
<evidence type="ECO:0000313" key="10">
    <source>
        <dbReference type="Proteomes" id="UP001500320"/>
    </source>
</evidence>
<evidence type="ECO:0000256" key="5">
    <source>
        <dbReference type="PROSITE-ProRule" id="PRU00284"/>
    </source>
</evidence>
<name>A0ABP6NLJ4_9ACTN</name>
<dbReference type="InterPro" id="IPR004089">
    <property type="entry name" value="MCPsignal_dom"/>
</dbReference>
<evidence type="ECO:0000256" key="4">
    <source>
        <dbReference type="ARBA" id="ARBA00029447"/>
    </source>
</evidence>
<gene>
    <name evidence="9" type="ORF">GCM10010466_49150</name>
</gene>
<comment type="similarity">
    <text evidence="4">Belongs to the methyl-accepting chemotaxis (MCP) protein family.</text>
</comment>
<dbReference type="PANTHER" id="PTHR32089:SF112">
    <property type="entry name" value="LYSOZYME-LIKE PROTEIN-RELATED"/>
    <property type="match status" value="1"/>
</dbReference>
<protein>
    <submittedName>
        <fullName evidence="9">Methyl-accepting chemotaxis protein</fullName>
    </submittedName>
</protein>
<proteinExistence type="inferred from homology"/>
<evidence type="ECO:0000256" key="3">
    <source>
        <dbReference type="ARBA" id="ARBA00023224"/>
    </source>
</evidence>
<dbReference type="Proteomes" id="UP001500320">
    <property type="component" value="Unassembled WGS sequence"/>
</dbReference>
<evidence type="ECO:0000313" key="9">
    <source>
        <dbReference type="EMBL" id="GAA3152332.1"/>
    </source>
</evidence>
<dbReference type="InterPro" id="IPR004090">
    <property type="entry name" value="Chemotax_Me-accpt_rcpt"/>
</dbReference>
<evidence type="ECO:0000259" key="8">
    <source>
        <dbReference type="PROSITE" id="PS50885"/>
    </source>
</evidence>
<dbReference type="SUPFAM" id="SSF58104">
    <property type="entry name" value="Methyl-accepting chemotaxis protein (MCP) signaling domain"/>
    <property type="match status" value="1"/>
</dbReference>
<dbReference type="InterPro" id="IPR003660">
    <property type="entry name" value="HAMP_dom"/>
</dbReference>
<dbReference type="Pfam" id="PF00015">
    <property type="entry name" value="MCPsignal"/>
    <property type="match status" value="1"/>
</dbReference>
<dbReference type="PRINTS" id="PR00260">
    <property type="entry name" value="CHEMTRNSDUCR"/>
</dbReference>
<dbReference type="Gene3D" id="1.10.287.950">
    <property type="entry name" value="Methyl-accepting chemotaxis protein"/>
    <property type="match status" value="1"/>
</dbReference>
<reference evidence="10" key="1">
    <citation type="journal article" date="2019" name="Int. J. Syst. Evol. Microbiol.">
        <title>The Global Catalogue of Microorganisms (GCM) 10K type strain sequencing project: providing services to taxonomists for standard genome sequencing and annotation.</title>
        <authorList>
            <consortium name="The Broad Institute Genomics Platform"/>
            <consortium name="The Broad Institute Genome Sequencing Center for Infectious Disease"/>
            <person name="Wu L."/>
            <person name="Ma J."/>
        </authorList>
    </citation>
    <scope>NUCLEOTIDE SEQUENCE [LARGE SCALE GENOMIC DNA]</scope>
    <source>
        <strain evidence="10">JCM 9373</strain>
    </source>
</reference>